<dbReference type="AlphaFoldDB" id="A0A645D5P8"/>
<evidence type="ECO:0000313" key="1">
    <source>
        <dbReference type="EMBL" id="MPM83962.1"/>
    </source>
</evidence>
<accession>A0A645D5P8</accession>
<organism evidence="1">
    <name type="scientific">bioreactor metagenome</name>
    <dbReference type="NCBI Taxonomy" id="1076179"/>
    <lineage>
        <taxon>unclassified sequences</taxon>
        <taxon>metagenomes</taxon>
        <taxon>ecological metagenomes</taxon>
    </lineage>
</organism>
<comment type="caution">
    <text evidence="1">The sequence shown here is derived from an EMBL/GenBank/DDBJ whole genome shotgun (WGS) entry which is preliminary data.</text>
</comment>
<dbReference type="EMBL" id="VSSQ01032639">
    <property type="protein sequence ID" value="MPM83962.1"/>
    <property type="molecule type" value="Genomic_DNA"/>
</dbReference>
<proteinExistence type="predicted"/>
<name>A0A645D5P8_9ZZZZ</name>
<reference evidence="1" key="1">
    <citation type="submission" date="2019-08" db="EMBL/GenBank/DDBJ databases">
        <authorList>
            <person name="Kucharzyk K."/>
            <person name="Murdoch R.W."/>
            <person name="Higgins S."/>
            <person name="Loffler F."/>
        </authorList>
    </citation>
    <scope>NUCLEOTIDE SEQUENCE</scope>
</reference>
<protein>
    <submittedName>
        <fullName evidence="1">Uncharacterized protein</fullName>
    </submittedName>
</protein>
<sequence>MNNFYGLKHPLVTILAATLVFAFAHSAYAADMTSTYADAPAGSATVQAING</sequence>
<gene>
    <name evidence="1" type="ORF">SDC9_131032</name>
</gene>